<evidence type="ECO:0000256" key="1">
    <source>
        <dbReference type="ARBA" id="ARBA00007705"/>
    </source>
</evidence>
<evidence type="ECO:0000256" key="8">
    <source>
        <dbReference type="ARBA" id="ARBA00022763"/>
    </source>
</evidence>
<dbReference type="GO" id="GO:0006261">
    <property type="term" value="P:DNA-templated DNA replication"/>
    <property type="evidence" value="ECO:0007669"/>
    <property type="project" value="UniProtKB-UniRule"/>
</dbReference>
<dbReference type="SUPFAM" id="SSF56672">
    <property type="entry name" value="DNA/RNA polymerases"/>
    <property type="match status" value="1"/>
</dbReference>
<dbReference type="GO" id="GO:0003887">
    <property type="term" value="F:DNA-directed DNA polymerase activity"/>
    <property type="evidence" value="ECO:0007669"/>
    <property type="project" value="UniProtKB-UniRule"/>
</dbReference>
<dbReference type="InterPro" id="IPR008918">
    <property type="entry name" value="HhH2"/>
</dbReference>
<keyword evidence="12 16" id="KW-0238">DNA-binding</keyword>
<dbReference type="AlphaFoldDB" id="A0A9D2SIR6"/>
<keyword evidence="7" id="KW-0540">Nuclease</keyword>
<feature type="domain" description="5'-3' exonuclease" evidence="17">
    <location>
        <begin position="2"/>
        <end position="263"/>
    </location>
</feature>
<evidence type="ECO:0000256" key="16">
    <source>
        <dbReference type="RuleBase" id="RU004460"/>
    </source>
</evidence>
<keyword evidence="4 16" id="KW-0808">Transferase</keyword>
<dbReference type="GO" id="GO:0008409">
    <property type="term" value="F:5'-3' exonuclease activity"/>
    <property type="evidence" value="ECO:0007669"/>
    <property type="project" value="UniProtKB-UniRule"/>
</dbReference>
<evidence type="ECO:0000313" key="19">
    <source>
        <dbReference type="EMBL" id="HJC06714.1"/>
    </source>
</evidence>
<dbReference type="SMART" id="SM00475">
    <property type="entry name" value="53EXOc"/>
    <property type="match status" value="1"/>
</dbReference>
<dbReference type="Gene3D" id="3.40.50.1010">
    <property type="entry name" value="5'-nuclease"/>
    <property type="match status" value="1"/>
</dbReference>
<reference evidence="19" key="1">
    <citation type="journal article" date="2021" name="PeerJ">
        <title>Extensive microbial diversity within the chicken gut microbiome revealed by metagenomics and culture.</title>
        <authorList>
            <person name="Gilroy R."/>
            <person name="Ravi A."/>
            <person name="Getino M."/>
            <person name="Pursley I."/>
            <person name="Horton D.L."/>
            <person name="Alikhan N.F."/>
            <person name="Baker D."/>
            <person name="Gharbi K."/>
            <person name="Hall N."/>
            <person name="Watson M."/>
            <person name="Adriaenssens E.M."/>
            <person name="Foster-Nyarko E."/>
            <person name="Jarju S."/>
            <person name="Secka A."/>
            <person name="Antonio M."/>
            <person name="Oren A."/>
            <person name="Chaudhuri R.R."/>
            <person name="La Ragione R."/>
            <person name="Hildebrand F."/>
            <person name="Pallen M.J."/>
        </authorList>
    </citation>
    <scope>NUCLEOTIDE SEQUENCE</scope>
    <source>
        <strain evidence="19">CHK180-15479</strain>
    </source>
</reference>
<gene>
    <name evidence="16 19" type="primary">polA</name>
    <name evidence="19" type="ORF">H9704_11280</name>
</gene>
<dbReference type="InterPro" id="IPR036397">
    <property type="entry name" value="RNaseH_sf"/>
</dbReference>
<keyword evidence="6 16" id="KW-0235">DNA replication</keyword>
<organism evidence="19 20">
    <name type="scientific">Candidatus Enterocloster excrementipullorum</name>
    <dbReference type="NCBI Taxonomy" id="2838559"/>
    <lineage>
        <taxon>Bacteria</taxon>
        <taxon>Bacillati</taxon>
        <taxon>Bacillota</taxon>
        <taxon>Clostridia</taxon>
        <taxon>Lachnospirales</taxon>
        <taxon>Lachnospiraceae</taxon>
        <taxon>Enterocloster</taxon>
    </lineage>
</organism>
<keyword evidence="13 16" id="KW-0234">DNA repair</keyword>
<reference evidence="19" key="2">
    <citation type="submission" date="2021-04" db="EMBL/GenBank/DDBJ databases">
        <authorList>
            <person name="Gilroy R."/>
        </authorList>
    </citation>
    <scope>NUCLEOTIDE SEQUENCE</scope>
    <source>
        <strain evidence="19">CHK180-15479</strain>
    </source>
</reference>
<dbReference type="SUPFAM" id="SSF88723">
    <property type="entry name" value="PIN domain-like"/>
    <property type="match status" value="1"/>
</dbReference>
<dbReference type="EMBL" id="DWWT01000058">
    <property type="protein sequence ID" value="HJC06714.1"/>
    <property type="molecule type" value="Genomic_DNA"/>
</dbReference>
<evidence type="ECO:0000256" key="9">
    <source>
        <dbReference type="ARBA" id="ARBA00022801"/>
    </source>
</evidence>
<dbReference type="PANTHER" id="PTHR10133">
    <property type="entry name" value="DNA POLYMERASE I"/>
    <property type="match status" value="1"/>
</dbReference>
<evidence type="ECO:0000256" key="11">
    <source>
        <dbReference type="ARBA" id="ARBA00022932"/>
    </source>
</evidence>
<evidence type="ECO:0000256" key="12">
    <source>
        <dbReference type="ARBA" id="ARBA00023125"/>
    </source>
</evidence>
<evidence type="ECO:0000256" key="13">
    <source>
        <dbReference type="ARBA" id="ARBA00023204"/>
    </source>
</evidence>
<dbReference type="InterPro" id="IPR029060">
    <property type="entry name" value="PIN-like_dom_sf"/>
</dbReference>
<comment type="caution">
    <text evidence="19">The sequence shown here is derived from an EMBL/GenBank/DDBJ whole genome shotgun (WGS) entry which is preliminary data.</text>
</comment>
<dbReference type="Gene3D" id="3.30.420.10">
    <property type="entry name" value="Ribonuclease H-like superfamily/Ribonuclease H"/>
    <property type="match status" value="1"/>
</dbReference>
<dbReference type="InterPro" id="IPR020046">
    <property type="entry name" value="5-3_exonucl_a-hlix_arch_N"/>
</dbReference>
<dbReference type="NCBIfam" id="NF004397">
    <property type="entry name" value="PRK05755.1"/>
    <property type="match status" value="1"/>
</dbReference>
<dbReference type="SMART" id="SM00279">
    <property type="entry name" value="HhH2"/>
    <property type="match status" value="1"/>
</dbReference>
<name>A0A9D2SIR6_9FIRM</name>
<dbReference type="Gene3D" id="3.30.70.370">
    <property type="match status" value="1"/>
</dbReference>
<feature type="domain" description="DNA-directed DNA polymerase family A palm" evidence="18">
    <location>
        <begin position="672"/>
        <end position="878"/>
    </location>
</feature>
<dbReference type="Pfam" id="PF02739">
    <property type="entry name" value="5_3_exonuc_N"/>
    <property type="match status" value="1"/>
</dbReference>
<dbReference type="Gene3D" id="1.20.1060.10">
    <property type="entry name" value="Taq DNA Polymerase, Chain T, domain 4"/>
    <property type="match status" value="1"/>
</dbReference>
<evidence type="ECO:0000259" key="18">
    <source>
        <dbReference type="SMART" id="SM00482"/>
    </source>
</evidence>
<evidence type="ECO:0000256" key="15">
    <source>
        <dbReference type="NCBIfam" id="TIGR00593"/>
    </source>
</evidence>
<evidence type="ECO:0000256" key="7">
    <source>
        <dbReference type="ARBA" id="ARBA00022722"/>
    </source>
</evidence>
<dbReference type="FunFam" id="3.40.50.1010:FF:000001">
    <property type="entry name" value="DNA polymerase I"/>
    <property type="match status" value="1"/>
</dbReference>
<evidence type="ECO:0000256" key="3">
    <source>
        <dbReference type="ARBA" id="ARBA00020311"/>
    </source>
</evidence>
<dbReference type="InterPro" id="IPR001098">
    <property type="entry name" value="DNA-dir_DNA_pol_A_palm_dom"/>
</dbReference>
<comment type="function">
    <text evidence="16">In addition to polymerase activity, this DNA polymerase exhibits 5'-3' exonuclease activity.</text>
</comment>
<accession>A0A9D2SIR6</accession>
<dbReference type="InterPro" id="IPR002421">
    <property type="entry name" value="5-3_exonuclease"/>
</dbReference>
<dbReference type="InterPro" id="IPR043502">
    <property type="entry name" value="DNA/RNA_pol_sf"/>
</dbReference>
<dbReference type="CDD" id="cd09898">
    <property type="entry name" value="H3TH_53EXO"/>
    <property type="match status" value="1"/>
</dbReference>
<dbReference type="FunFam" id="1.10.150.20:FF:000003">
    <property type="entry name" value="DNA polymerase I"/>
    <property type="match status" value="1"/>
</dbReference>
<dbReference type="InterPro" id="IPR036279">
    <property type="entry name" value="5-3_exonuclease_C_sf"/>
</dbReference>
<comment type="catalytic activity">
    <reaction evidence="14 16">
        <text>DNA(n) + a 2'-deoxyribonucleoside 5'-triphosphate = DNA(n+1) + diphosphate</text>
        <dbReference type="Rhea" id="RHEA:22508"/>
        <dbReference type="Rhea" id="RHEA-COMP:17339"/>
        <dbReference type="Rhea" id="RHEA-COMP:17340"/>
        <dbReference type="ChEBI" id="CHEBI:33019"/>
        <dbReference type="ChEBI" id="CHEBI:61560"/>
        <dbReference type="ChEBI" id="CHEBI:173112"/>
        <dbReference type="EC" id="2.7.7.7"/>
    </reaction>
</comment>
<dbReference type="Pfam" id="PF00476">
    <property type="entry name" value="DNA_pol_A"/>
    <property type="match status" value="1"/>
</dbReference>
<dbReference type="CDD" id="cd06140">
    <property type="entry name" value="DNA_polA_I_Bacillus_like_exo"/>
    <property type="match status" value="1"/>
</dbReference>
<evidence type="ECO:0000256" key="6">
    <source>
        <dbReference type="ARBA" id="ARBA00022705"/>
    </source>
</evidence>
<dbReference type="PANTHER" id="PTHR10133:SF27">
    <property type="entry name" value="DNA POLYMERASE NU"/>
    <property type="match status" value="1"/>
</dbReference>
<dbReference type="InterPro" id="IPR018320">
    <property type="entry name" value="DNA_polymerase_1"/>
</dbReference>
<evidence type="ECO:0000313" key="20">
    <source>
        <dbReference type="Proteomes" id="UP000823910"/>
    </source>
</evidence>
<sequence length="914" mass="101439">MEKLVLIDGHSILNRAFYGVPDLTNAEGLHTNAVYGFLNIMFKILEEEQADHLAVAFDLPAPTFRHKMYGDYKGTRKPMPEELREQVPLMQEVLAAMGIPILTLEGYEADDILGTVAKRSQAAGVEVSVVSGDRDLLQLADAHIKIRIPKTSRGSTEIYDYYPEDVKAQYQVTPAEFIDVKALMGDASDNIPGVPSIGEKTATAIIAAFGSIENARAHLDEVKPPRARKALEEHYDMAQMSKELAAICTDCPVEFRYEDARIENLYTPEAFREMKRLGFKTFLSRFDASVREAEDGPGIQAHFKTISNEKEAGKLFEKAMNCPFVGFQLLGSSFCREKEPIQAEQMTFSFSEAGEVLSGTEAAKLPGLAGAALTLGEEEIYCLRAGDGLSEEFLREQSAKLLERRTGPVWVLDLKALLHLLEFAEKPNVFDAGVAGYLLDPLGEGYDYDQLSRGHIGLSVPSRTELLGKEDAGDALARGEEKAAACACYMGYAVWKAGPVLLEKLADTGMDRLYREIEMPLIYSLYHMEKEGVKVEREELAAYGARLKEGIARLEKEIYADTGREFNINSPKQLGEILFGEMKLPGGKKTKTGYSTAADVLEKLAPDHPVIRKILDYRQLTKLSSTYAEGLAAFIQEDGRIHGRFNQTITATGRISSTEPNLQNIPVRMELGREIRKVFVPKEGCVFLDADYSQIELRILAHMSGDEHLIAAYRSSQDIHAATASQVFHVPLAEVTPELRRNAKAVNFGIVYGISAFGLSEDLSISQKEAKEYINRYFETYPGVKAFLDGLVNHAKEQGYVTTLYGRRRPIPELKSSNFMQRQFGERVAMNSPIQGTAADIMKIAMIAVDRELAARGLKSRIVLQIHDELLVETAADEVDEVREILVDKMKHAADLKVSLEVEAQAGSSWFDAK</sequence>
<evidence type="ECO:0000256" key="14">
    <source>
        <dbReference type="ARBA" id="ARBA00049244"/>
    </source>
</evidence>
<dbReference type="SUPFAM" id="SSF47807">
    <property type="entry name" value="5' to 3' exonuclease, C-terminal subdomain"/>
    <property type="match status" value="1"/>
</dbReference>
<dbReference type="InterPro" id="IPR012337">
    <property type="entry name" value="RNaseH-like_sf"/>
</dbReference>
<dbReference type="InterPro" id="IPR019760">
    <property type="entry name" value="DNA-dir_DNA_pol_A_CS"/>
</dbReference>
<comment type="subunit">
    <text evidence="16">Single-chain monomer with multiple functions.</text>
</comment>
<evidence type="ECO:0000259" key="17">
    <source>
        <dbReference type="SMART" id="SM00475"/>
    </source>
</evidence>
<evidence type="ECO:0000256" key="5">
    <source>
        <dbReference type="ARBA" id="ARBA00022695"/>
    </source>
</evidence>
<dbReference type="GO" id="GO:0003677">
    <property type="term" value="F:DNA binding"/>
    <property type="evidence" value="ECO:0007669"/>
    <property type="project" value="UniProtKB-UniRule"/>
</dbReference>
<keyword evidence="10 16" id="KW-0269">Exonuclease</keyword>
<dbReference type="PROSITE" id="PS00447">
    <property type="entry name" value="DNA_POLYMERASE_A"/>
    <property type="match status" value="1"/>
</dbReference>
<evidence type="ECO:0000256" key="10">
    <source>
        <dbReference type="ARBA" id="ARBA00022839"/>
    </source>
</evidence>
<dbReference type="Gene3D" id="1.10.150.20">
    <property type="entry name" value="5' to 3' exonuclease, C-terminal subdomain"/>
    <property type="match status" value="2"/>
</dbReference>
<comment type="similarity">
    <text evidence="1 16">Belongs to the DNA polymerase type-A family.</text>
</comment>
<dbReference type="Pfam" id="PF01367">
    <property type="entry name" value="5_3_exonuc"/>
    <property type="match status" value="1"/>
</dbReference>
<dbReference type="NCBIfam" id="TIGR00593">
    <property type="entry name" value="pola"/>
    <property type="match status" value="1"/>
</dbReference>
<dbReference type="FunFam" id="1.10.150.20:FF:000002">
    <property type="entry name" value="DNA polymerase I"/>
    <property type="match status" value="1"/>
</dbReference>
<dbReference type="FunFam" id="1.20.1060.10:FF:000001">
    <property type="entry name" value="DNA polymerase I"/>
    <property type="match status" value="1"/>
</dbReference>
<dbReference type="PRINTS" id="PR00868">
    <property type="entry name" value="DNAPOLI"/>
</dbReference>
<dbReference type="SMART" id="SM00482">
    <property type="entry name" value="POLAc"/>
    <property type="match status" value="1"/>
</dbReference>
<dbReference type="CDD" id="cd09859">
    <property type="entry name" value="PIN_53EXO"/>
    <property type="match status" value="1"/>
</dbReference>
<protein>
    <recommendedName>
        <fullName evidence="3 15">DNA polymerase I</fullName>
        <ecNumber evidence="2 15">2.7.7.7</ecNumber>
    </recommendedName>
</protein>
<dbReference type="GO" id="GO:0006302">
    <property type="term" value="P:double-strand break repair"/>
    <property type="evidence" value="ECO:0007669"/>
    <property type="project" value="TreeGrafter"/>
</dbReference>
<keyword evidence="5 16" id="KW-0548">Nucleotidyltransferase</keyword>
<dbReference type="SUPFAM" id="SSF53098">
    <property type="entry name" value="Ribonuclease H-like"/>
    <property type="match status" value="1"/>
</dbReference>
<proteinExistence type="inferred from homology"/>
<dbReference type="InterPro" id="IPR002298">
    <property type="entry name" value="DNA_polymerase_A"/>
</dbReference>
<evidence type="ECO:0000256" key="2">
    <source>
        <dbReference type="ARBA" id="ARBA00012417"/>
    </source>
</evidence>
<dbReference type="Proteomes" id="UP000823910">
    <property type="component" value="Unassembled WGS sequence"/>
</dbReference>
<dbReference type="EC" id="2.7.7.7" evidence="2 15"/>
<keyword evidence="11 16" id="KW-0239">DNA-directed DNA polymerase</keyword>
<keyword evidence="8 16" id="KW-0227">DNA damage</keyword>
<dbReference type="CDD" id="cd08637">
    <property type="entry name" value="DNA_pol_A_pol_I_C"/>
    <property type="match status" value="1"/>
</dbReference>
<dbReference type="InterPro" id="IPR020045">
    <property type="entry name" value="DNA_polI_H3TH"/>
</dbReference>
<keyword evidence="9 16" id="KW-0378">Hydrolase</keyword>
<evidence type="ECO:0000256" key="4">
    <source>
        <dbReference type="ARBA" id="ARBA00022679"/>
    </source>
</evidence>